<dbReference type="InterPro" id="IPR006976">
    <property type="entry name" value="VanZ-like"/>
</dbReference>
<keyword evidence="1" id="KW-0472">Membrane</keyword>
<reference evidence="3 4" key="1">
    <citation type="submission" date="2019-03" db="EMBL/GenBank/DDBJ databases">
        <title>Three New Species of Nocardioides, Nocardioides euryhalodurans sp. nov., Nocardioides seonyuensis sp. nov. and Nocardioides eburneoflavus sp. nov., Iolated from Soil.</title>
        <authorList>
            <person name="Roh S.G."/>
            <person name="Lee C."/>
            <person name="Kim M.-K."/>
            <person name="Kim S.B."/>
        </authorList>
    </citation>
    <scope>NUCLEOTIDE SEQUENCE [LARGE SCALE GENOMIC DNA]</scope>
    <source>
        <strain evidence="3 4">MMS17-SY117</strain>
    </source>
</reference>
<gene>
    <name evidence="3" type="ORF">EXE57_14765</name>
</gene>
<keyword evidence="1" id="KW-1133">Transmembrane helix</keyword>
<dbReference type="RefSeq" id="WP_135078771.1">
    <property type="nucleotide sequence ID" value="NZ_CP038267.1"/>
</dbReference>
<feature type="transmembrane region" description="Helical" evidence="1">
    <location>
        <begin position="120"/>
        <end position="140"/>
    </location>
</feature>
<evidence type="ECO:0000256" key="1">
    <source>
        <dbReference type="SAM" id="Phobius"/>
    </source>
</evidence>
<evidence type="ECO:0000313" key="3">
    <source>
        <dbReference type="EMBL" id="QBR93387.1"/>
    </source>
</evidence>
<accession>A0A4P7GNN0</accession>
<dbReference type="AlphaFoldDB" id="A0A4P7GNN0"/>
<feature type="transmembrane region" description="Helical" evidence="1">
    <location>
        <begin position="65"/>
        <end position="83"/>
    </location>
</feature>
<dbReference type="Pfam" id="PF04892">
    <property type="entry name" value="VanZ"/>
    <property type="match status" value="1"/>
</dbReference>
<sequence>MTSSPVTAVRLVAAGLLCGYVLLISAVLLSADQSLPTDVIARTEQALRERGAPDWMTWGDRVQMMLNAFMFAPITALASLAFPRQAWGNWVAYAFLASGAVEVVQAFALEPRSAEYVDVVANTLGGLMGAVVVLPVTAWMRAVNDRRSP</sequence>
<feature type="transmembrane region" description="Helical" evidence="1">
    <location>
        <begin position="90"/>
        <end position="108"/>
    </location>
</feature>
<name>A0A4P7GNN0_9ACTN</name>
<protein>
    <submittedName>
        <fullName evidence="3">VanZ family protein</fullName>
    </submittedName>
</protein>
<evidence type="ECO:0000313" key="4">
    <source>
        <dbReference type="Proteomes" id="UP000294894"/>
    </source>
</evidence>
<dbReference type="Proteomes" id="UP000294894">
    <property type="component" value="Chromosome"/>
</dbReference>
<organism evidence="3 4">
    <name type="scientific">Nocardioides euryhalodurans</name>
    <dbReference type="NCBI Taxonomy" id="2518370"/>
    <lineage>
        <taxon>Bacteria</taxon>
        <taxon>Bacillati</taxon>
        <taxon>Actinomycetota</taxon>
        <taxon>Actinomycetes</taxon>
        <taxon>Propionibacteriales</taxon>
        <taxon>Nocardioidaceae</taxon>
        <taxon>Nocardioides</taxon>
    </lineage>
</organism>
<dbReference type="OrthoDB" id="3789752at2"/>
<evidence type="ECO:0000259" key="2">
    <source>
        <dbReference type="Pfam" id="PF04892"/>
    </source>
</evidence>
<keyword evidence="1" id="KW-0812">Transmembrane</keyword>
<proteinExistence type="predicted"/>
<dbReference type="KEGG" id="noy:EXE57_14765"/>
<dbReference type="EMBL" id="CP038267">
    <property type="protein sequence ID" value="QBR93387.1"/>
    <property type="molecule type" value="Genomic_DNA"/>
</dbReference>
<keyword evidence="4" id="KW-1185">Reference proteome</keyword>
<feature type="domain" description="VanZ-like" evidence="2">
    <location>
        <begin position="55"/>
        <end position="133"/>
    </location>
</feature>